<dbReference type="EMBL" id="LR796711">
    <property type="protein sequence ID" value="CAB4161046.1"/>
    <property type="molecule type" value="Genomic_DNA"/>
</dbReference>
<evidence type="ECO:0000313" key="1">
    <source>
        <dbReference type="EMBL" id="CAB4161046.1"/>
    </source>
</evidence>
<protein>
    <submittedName>
        <fullName evidence="1">Uncharacterized protein</fullName>
    </submittedName>
</protein>
<sequence>MNNLREAAPTVVEPVASLMTHIKSGNVKLVWNDEAFDRTLWRETPLYAHPPRKPLTEEDIEKMIATRHFDPKYVKCSSDEVCLNWYRLGLRDGERAHGITEGGAT</sequence>
<name>A0A6J5NTQ5_9CAUD</name>
<organism evidence="1">
    <name type="scientific">uncultured Caudovirales phage</name>
    <dbReference type="NCBI Taxonomy" id="2100421"/>
    <lineage>
        <taxon>Viruses</taxon>
        <taxon>Duplodnaviria</taxon>
        <taxon>Heunggongvirae</taxon>
        <taxon>Uroviricota</taxon>
        <taxon>Caudoviricetes</taxon>
        <taxon>Peduoviridae</taxon>
        <taxon>Maltschvirus</taxon>
        <taxon>Maltschvirus maltsch</taxon>
    </lineage>
</organism>
<reference evidence="1" key="1">
    <citation type="submission" date="2020-04" db="EMBL/GenBank/DDBJ databases">
        <authorList>
            <person name="Chiriac C."/>
            <person name="Salcher M."/>
            <person name="Ghai R."/>
            <person name="Kavagutti S V."/>
        </authorList>
    </citation>
    <scope>NUCLEOTIDE SEQUENCE</scope>
</reference>
<gene>
    <name evidence="1" type="ORF">UFOVP764_29</name>
</gene>
<accession>A0A6J5NTQ5</accession>
<proteinExistence type="predicted"/>